<dbReference type="GO" id="GO:0046677">
    <property type="term" value="P:response to antibiotic"/>
    <property type="evidence" value="ECO:0007669"/>
    <property type="project" value="UniProtKB-UniRule"/>
</dbReference>
<keyword evidence="4 5" id="KW-0046">Antibiotic resistance</keyword>
<feature type="signal peptide" evidence="6">
    <location>
        <begin position="1"/>
        <end position="31"/>
    </location>
</feature>
<proteinExistence type="inferred from homology"/>
<dbReference type="InterPro" id="IPR023650">
    <property type="entry name" value="Beta-lactam_class-A_AS"/>
</dbReference>
<dbReference type="Proteomes" id="UP000294919">
    <property type="component" value="Unassembled WGS sequence"/>
</dbReference>
<dbReference type="GO" id="GO:0030655">
    <property type="term" value="P:beta-lactam antibiotic catabolic process"/>
    <property type="evidence" value="ECO:0007669"/>
    <property type="project" value="InterPro"/>
</dbReference>
<keyword evidence="6" id="KW-0732">Signal</keyword>
<organism evidence="8 9">
    <name type="scientific">Marinisporobacter balticus</name>
    <dbReference type="NCBI Taxonomy" id="2018667"/>
    <lineage>
        <taxon>Bacteria</taxon>
        <taxon>Bacillati</taxon>
        <taxon>Bacillota</taxon>
        <taxon>Clostridia</taxon>
        <taxon>Peptostreptococcales</taxon>
        <taxon>Thermotaleaceae</taxon>
        <taxon>Marinisporobacter</taxon>
    </lineage>
</organism>
<evidence type="ECO:0000259" key="7">
    <source>
        <dbReference type="Pfam" id="PF13354"/>
    </source>
</evidence>
<name>A0A4R2K910_9FIRM</name>
<dbReference type="AlphaFoldDB" id="A0A4R2K910"/>
<gene>
    <name evidence="8" type="ORF">EV214_13414</name>
</gene>
<comment type="catalytic activity">
    <reaction evidence="5">
        <text>a beta-lactam + H2O = a substituted beta-amino acid</text>
        <dbReference type="Rhea" id="RHEA:20401"/>
        <dbReference type="ChEBI" id="CHEBI:15377"/>
        <dbReference type="ChEBI" id="CHEBI:35627"/>
        <dbReference type="ChEBI" id="CHEBI:140347"/>
        <dbReference type="EC" id="3.5.2.6"/>
    </reaction>
</comment>
<dbReference type="InterPro" id="IPR000871">
    <property type="entry name" value="Beta-lactam_class-A"/>
</dbReference>
<protein>
    <recommendedName>
        <fullName evidence="2 5">Beta-lactamase</fullName>
        <ecNumber evidence="2 5">3.5.2.6</ecNumber>
    </recommendedName>
</protein>
<dbReference type="EMBL" id="SLWV01000034">
    <property type="protein sequence ID" value="TCO69154.1"/>
    <property type="molecule type" value="Genomic_DNA"/>
</dbReference>
<dbReference type="PANTHER" id="PTHR35333">
    <property type="entry name" value="BETA-LACTAMASE"/>
    <property type="match status" value="1"/>
</dbReference>
<comment type="similarity">
    <text evidence="1 5">Belongs to the class-A beta-lactamase family.</text>
</comment>
<dbReference type="EC" id="3.5.2.6" evidence="2 5"/>
<dbReference type="InterPro" id="IPR045155">
    <property type="entry name" value="Beta-lactam_cat"/>
</dbReference>
<feature type="domain" description="Beta-lactamase class A catalytic" evidence="7">
    <location>
        <begin position="63"/>
        <end position="277"/>
    </location>
</feature>
<evidence type="ECO:0000313" key="9">
    <source>
        <dbReference type="Proteomes" id="UP000294919"/>
    </source>
</evidence>
<keyword evidence="3 5" id="KW-0378">Hydrolase</keyword>
<dbReference type="SUPFAM" id="SSF56601">
    <property type="entry name" value="beta-lactamase/transpeptidase-like"/>
    <property type="match status" value="1"/>
</dbReference>
<evidence type="ECO:0000256" key="5">
    <source>
        <dbReference type="RuleBase" id="RU361140"/>
    </source>
</evidence>
<evidence type="ECO:0000313" key="8">
    <source>
        <dbReference type="EMBL" id="TCO69154.1"/>
    </source>
</evidence>
<dbReference type="PROSITE" id="PS51257">
    <property type="entry name" value="PROKAR_LIPOPROTEIN"/>
    <property type="match status" value="1"/>
</dbReference>
<dbReference type="PANTHER" id="PTHR35333:SF3">
    <property type="entry name" value="BETA-LACTAMASE-TYPE TRANSPEPTIDASE FOLD CONTAINING PROTEIN"/>
    <property type="match status" value="1"/>
</dbReference>
<dbReference type="PROSITE" id="PS00146">
    <property type="entry name" value="BETA_LACTAMASE_A"/>
    <property type="match status" value="1"/>
</dbReference>
<dbReference type="OrthoDB" id="9784149at2"/>
<dbReference type="Gene3D" id="3.40.710.10">
    <property type="entry name" value="DD-peptidase/beta-lactamase superfamily"/>
    <property type="match status" value="1"/>
</dbReference>
<comment type="caution">
    <text evidence="8">The sequence shown here is derived from an EMBL/GenBank/DDBJ whole genome shotgun (WGS) entry which is preliminary data.</text>
</comment>
<feature type="chain" id="PRO_5038415981" description="Beta-lactamase" evidence="6">
    <location>
        <begin position="32"/>
        <end position="310"/>
    </location>
</feature>
<dbReference type="Pfam" id="PF13354">
    <property type="entry name" value="Beta-lactamase2"/>
    <property type="match status" value="1"/>
</dbReference>
<keyword evidence="9" id="KW-1185">Reference proteome</keyword>
<evidence type="ECO:0000256" key="2">
    <source>
        <dbReference type="ARBA" id="ARBA00012865"/>
    </source>
</evidence>
<evidence type="ECO:0000256" key="6">
    <source>
        <dbReference type="SAM" id="SignalP"/>
    </source>
</evidence>
<dbReference type="PRINTS" id="PR00118">
    <property type="entry name" value="BLACTAMASEA"/>
</dbReference>
<dbReference type="GO" id="GO:0008800">
    <property type="term" value="F:beta-lactamase activity"/>
    <property type="evidence" value="ECO:0007669"/>
    <property type="project" value="UniProtKB-UniRule"/>
</dbReference>
<dbReference type="InterPro" id="IPR012338">
    <property type="entry name" value="Beta-lactam/transpept-like"/>
</dbReference>
<evidence type="ECO:0000256" key="1">
    <source>
        <dbReference type="ARBA" id="ARBA00009009"/>
    </source>
</evidence>
<dbReference type="RefSeq" id="WP_132247751.1">
    <property type="nucleotide sequence ID" value="NZ_SLWV01000034.1"/>
</dbReference>
<accession>A0A4R2K910</accession>
<dbReference type="NCBIfam" id="NF033103">
    <property type="entry name" value="bla_class_A"/>
    <property type="match status" value="1"/>
</dbReference>
<evidence type="ECO:0000256" key="3">
    <source>
        <dbReference type="ARBA" id="ARBA00022801"/>
    </source>
</evidence>
<sequence length="310" mass="34048">MKKLVHSKLKVNKFKIAILMSLMIFAFTGCATVATQPPVKMASDAQYNSAFSQLESDYDVKLGVYAFDTETNKEVVYRADDRFAYCSTFKVLAAGAVLKQDSLAQLKQTVKYDKKDVLSYAPIAKNNVDKGMTIEEICEAAIRYSDNTAANLLLDHIGGPNGFKSVLNQLGDKITQPARIEPELNEGIPGDIRDTSTPRQLVTDLQAYITGNILTEDKKKILIGWMTGNATGNTLIRAGAPNNWVVADKSGTGPYGRRNDIAIVMPPNKKPIIIAILSTHDTKEAKHDDKLIAQASKIVFDSFITTENNQ</sequence>
<reference evidence="8 9" key="1">
    <citation type="submission" date="2019-03" db="EMBL/GenBank/DDBJ databases">
        <title>Genomic Encyclopedia of Type Strains, Phase IV (KMG-IV): sequencing the most valuable type-strain genomes for metagenomic binning, comparative biology and taxonomic classification.</title>
        <authorList>
            <person name="Goeker M."/>
        </authorList>
    </citation>
    <scope>NUCLEOTIDE SEQUENCE [LARGE SCALE GENOMIC DNA]</scope>
    <source>
        <strain evidence="8 9">DSM 102940</strain>
    </source>
</reference>
<evidence type="ECO:0000256" key="4">
    <source>
        <dbReference type="ARBA" id="ARBA00023251"/>
    </source>
</evidence>